<protein>
    <submittedName>
        <fullName evidence="1">Uncharacterized protein</fullName>
    </submittedName>
</protein>
<gene>
    <name evidence="1" type="ORF">THTE_0098</name>
</gene>
<proteinExistence type="predicted"/>
<keyword evidence="2" id="KW-1185">Reference proteome</keyword>
<reference evidence="1 2" key="1">
    <citation type="journal article" name="Front. Microbiol.">
        <title>Sugar Metabolism of the First Thermophilic Planctomycete Thermogutta terrifontis: Comparative Genomic and Transcriptomic Approaches.</title>
        <authorList>
            <person name="Elcheninov A.G."/>
            <person name="Menzel P."/>
            <person name="Gudbergsdottir S.R."/>
            <person name="Slesarev A.I."/>
            <person name="Kadnikov V.V."/>
            <person name="Krogh A."/>
            <person name="Bonch-Osmolovskaya E.A."/>
            <person name="Peng X."/>
            <person name="Kublanov I.V."/>
        </authorList>
    </citation>
    <scope>NUCLEOTIDE SEQUENCE [LARGE SCALE GENOMIC DNA]</scope>
    <source>
        <strain evidence="1 2">R1</strain>
    </source>
</reference>
<dbReference type="Proteomes" id="UP000215086">
    <property type="component" value="Chromosome"/>
</dbReference>
<organism evidence="1 2">
    <name type="scientific">Thermogutta terrifontis</name>
    <dbReference type="NCBI Taxonomy" id="1331910"/>
    <lineage>
        <taxon>Bacteria</taxon>
        <taxon>Pseudomonadati</taxon>
        <taxon>Planctomycetota</taxon>
        <taxon>Planctomycetia</taxon>
        <taxon>Pirellulales</taxon>
        <taxon>Thermoguttaceae</taxon>
        <taxon>Thermogutta</taxon>
    </lineage>
</organism>
<sequence>MELKRENNRVCGNNRRSTEKPIVHLHHSLFAIRYSPKQMEPSWD</sequence>
<evidence type="ECO:0000313" key="2">
    <source>
        <dbReference type="Proteomes" id="UP000215086"/>
    </source>
</evidence>
<dbReference type="EMBL" id="CP018477">
    <property type="protein sequence ID" value="ASV72700.1"/>
    <property type="molecule type" value="Genomic_DNA"/>
</dbReference>
<dbReference type="AlphaFoldDB" id="A0A286R9S8"/>
<name>A0A286R9S8_9BACT</name>
<accession>A0A286R9S8</accession>
<dbReference type="KEGG" id="ttf:THTE_0098"/>
<evidence type="ECO:0000313" key="1">
    <source>
        <dbReference type="EMBL" id="ASV72700.1"/>
    </source>
</evidence>